<keyword evidence="1" id="KW-1133">Transmembrane helix</keyword>
<feature type="transmembrane region" description="Helical" evidence="1">
    <location>
        <begin position="671"/>
        <end position="692"/>
    </location>
</feature>
<dbReference type="STRING" id="1754192.A0A1Y1XQ69"/>
<reference evidence="2 3" key="1">
    <citation type="submission" date="2016-08" db="EMBL/GenBank/DDBJ databases">
        <title>A Parts List for Fungal Cellulosomes Revealed by Comparative Genomics.</title>
        <authorList>
            <consortium name="DOE Joint Genome Institute"/>
            <person name="Haitjema C.H."/>
            <person name="Gilmore S.P."/>
            <person name="Henske J.K."/>
            <person name="Solomon K.V."/>
            <person name="De Groot R."/>
            <person name="Kuo A."/>
            <person name="Mondo S.J."/>
            <person name="Salamov A.A."/>
            <person name="Labutti K."/>
            <person name="Zhao Z."/>
            <person name="Chiniquy J."/>
            <person name="Barry K."/>
            <person name="Brewer H.M."/>
            <person name="Purvine S.O."/>
            <person name="Wright A.T."/>
            <person name="Boxma B."/>
            <person name="Van Alen T."/>
            <person name="Hackstein J.H."/>
            <person name="Baker S.E."/>
            <person name="Grigoriev I.V."/>
            <person name="O'Malley M.A."/>
        </authorList>
    </citation>
    <scope>NUCLEOTIDE SEQUENCE [LARGE SCALE GENOMIC DNA]</scope>
    <source>
        <strain evidence="2 3">S4</strain>
    </source>
</reference>
<accession>A0A1Y1XQ69</accession>
<name>A0A1Y1XQ69_9FUNG</name>
<dbReference type="EMBL" id="MCFG01000004">
    <property type="protein sequence ID" value="ORX87881.1"/>
    <property type="molecule type" value="Genomic_DNA"/>
</dbReference>
<protein>
    <recommendedName>
        <fullName evidence="4">G-protein coupled receptors family 3 profile domain-containing protein</fullName>
    </recommendedName>
</protein>
<keyword evidence="3" id="KW-1185">Reference proteome</keyword>
<organism evidence="2 3">
    <name type="scientific">Anaeromyces robustus</name>
    <dbReference type="NCBI Taxonomy" id="1754192"/>
    <lineage>
        <taxon>Eukaryota</taxon>
        <taxon>Fungi</taxon>
        <taxon>Fungi incertae sedis</taxon>
        <taxon>Chytridiomycota</taxon>
        <taxon>Chytridiomycota incertae sedis</taxon>
        <taxon>Neocallimastigomycetes</taxon>
        <taxon>Neocallimastigales</taxon>
        <taxon>Neocallimastigaceae</taxon>
        <taxon>Anaeromyces</taxon>
    </lineage>
</organism>
<dbReference type="AlphaFoldDB" id="A0A1Y1XQ69"/>
<dbReference type="SUPFAM" id="SSF53850">
    <property type="entry name" value="Periplasmic binding protein-like II"/>
    <property type="match status" value="1"/>
</dbReference>
<keyword evidence="1" id="KW-0472">Membrane</keyword>
<feature type="transmembrane region" description="Helical" evidence="1">
    <location>
        <begin position="519"/>
        <end position="540"/>
    </location>
</feature>
<evidence type="ECO:0000256" key="1">
    <source>
        <dbReference type="SAM" id="Phobius"/>
    </source>
</evidence>
<sequence length="785" mass="93259">MKRPLFDINNIILIVILILDIYISRSYGIEVVRILVFQPELFVSAEIWSNNYQEKVNEFFYNKNVNHPILSEVFLEFEFIEYMPANSSVNMEYHDDVGFIIDELKNGAFDMMILDERILFCDNSFIEHDFLFEYDVQKPSHKLLQNLSKFQKTDPLNLNFHNEKVLKDGYIDNTLYALPYDIDFDLLYYYNYDPFSENLVNKMESLTWDELVNELSIPPSHPLKISLALDNDLLDFYVEYINCHYNLTTEYDPLYYKVLYNETSEELFDNFYNTIMSYTEEFIESSLYLQQNDAFLSFMNGESIFYWGKASNHFIFESNEKISSSLPPKHITSMNKRYLILNKNSELDKTLLWIIAKELTSKEMQLFRAEKFGNIPTFNITQKETDPDIKHYCETHQQLCQHLEIMKPIHVKDIFSGKYTPAFFEIIFYLLDAIRYFLENNDRDDMINELKNTFELVTVNMGVFNTLSFIVTGIFSIIKHPYMKIISPIFCILIIFGCIINMNKLLFEIPPYWIGKIKLFYIFGCIRINLIYLPMFVVTYRIYRICRSLTIIPNGLNNKILFGIITVLLSIQLIYKIIIIFVSDFYYVSYTDIFSGRYPSSNYSYSEFHDEIHRLYLYIVFFCLVYMIVATKKEAKRFGDISYSYIIVILNICDFMTDTLLIKISQDNYSFYFFLLVFLNCLINFICIYILVGTRLLFIMIAPPEYELSLEKNYDLKDFIPITFSKNKYFEFISRIKKNILMYISSKDNINKFGDYTYSKSNGEAHSYYSDIDNMTIESEFRTND</sequence>
<evidence type="ECO:0000313" key="3">
    <source>
        <dbReference type="Proteomes" id="UP000193944"/>
    </source>
</evidence>
<feature type="transmembrane region" description="Helical" evidence="1">
    <location>
        <begin position="485"/>
        <end position="507"/>
    </location>
</feature>
<feature type="transmembrane region" description="Helical" evidence="1">
    <location>
        <begin position="6"/>
        <end position="23"/>
    </location>
</feature>
<feature type="transmembrane region" description="Helical" evidence="1">
    <location>
        <begin position="458"/>
        <end position="478"/>
    </location>
</feature>
<keyword evidence="1" id="KW-0812">Transmembrane</keyword>
<proteinExistence type="predicted"/>
<feature type="transmembrane region" description="Helical" evidence="1">
    <location>
        <begin position="560"/>
        <end position="582"/>
    </location>
</feature>
<comment type="caution">
    <text evidence="2">The sequence shown here is derived from an EMBL/GenBank/DDBJ whole genome shotgun (WGS) entry which is preliminary data.</text>
</comment>
<dbReference type="OrthoDB" id="2150267at2759"/>
<dbReference type="Gene3D" id="3.40.190.10">
    <property type="entry name" value="Periplasmic binding protein-like II"/>
    <property type="match status" value="1"/>
</dbReference>
<dbReference type="Proteomes" id="UP000193944">
    <property type="component" value="Unassembled WGS sequence"/>
</dbReference>
<evidence type="ECO:0000313" key="2">
    <source>
        <dbReference type="EMBL" id="ORX87881.1"/>
    </source>
</evidence>
<reference evidence="2 3" key="2">
    <citation type="submission" date="2016-08" db="EMBL/GenBank/DDBJ databases">
        <title>Pervasive Adenine N6-methylation of Active Genes in Fungi.</title>
        <authorList>
            <consortium name="DOE Joint Genome Institute"/>
            <person name="Mondo S.J."/>
            <person name="Dannebaum R.O."/>
            <person name="Kuo R.C."/>
            <person name="Labutti K."/>
            <person name="Haridas S."/>
            <person name="Kuo A."/>
            <person name="Salamov A."/>
            <person name="Ahrendt S.R."/>
            <person name="Lipzen A."/>
            <person name="Sullivan W."/>
            <person name="Andreopoulos W.B."/>
            <person name="Clum A."/>
            <person name="Lindquist E."/>
            <person name="Daum C."/>
            <person name="Ramamoorthy G.K."/>
            <person name="Gryganskyi A."/>
            <person name="Culley D."/>
            <person name="Magnuson J.K."/>
            <person name="James T.Y."/>
            <person name="O'Malley M.A."/>
            <person name="Stajich J.E."/>
            <person name="Spatafora J.W."/>
            <person name="Visel A."/>
            <person name="Grigoriev I.V."/>
        </authorList>
    </citation>
    <scope>NUCLEOTIDE SEQUENCE [LARGE SCALE GENOMIC DNA]</scope>
    <source>
        <strain evidence="2 3">S4</strain>
    </source>
</reference>
<evidence type="ECO:0008006" key="4">
    <source>
        <dbReference type="Google" id="ProtNLM"/>
    </source>
</evidence>
<gene>
    <name evidence="2" type="ORF">BCR32DRAFT_263935</name>
</gene>
<feature type="transmembrane region" description="Helical" evidence="1">
    <location>
        <begin position="615"/>
        <end position="631"/>
    </location>
</feature>
<feature type="transmembrane region" description="Helical" evidence="1">
    <location>
        <begin position="643"/>
        <end position="665"/>
    </location>
</feature>